<dbReference type="SUPFAM" id="SSF142906">
    <property type="entry name" value="YjbR-like"/>
    <property type="match status" value="1"/>
</dbReference>
<accession>A0ABS3QED7</accession>
<proteinExistence type="predicted"/>
<dbReference type="InterPro" id="IPR058532">
    <property type="entry name" value="YjbR/MT2646/Rv2570-like"/>
</dbReference>
<evidence type="ECO:0000313" key="1">
    <source>
        <dbReference type="EMBL" id="MBO2009586.1"/>
    </source>
</evidence>
<name>A0ABS3QED7_9BACT</name>
<sequence>MNIEQFRAYCLALPFAEEKTPFAGFFPNARDILAFYVGGKIFCYFDLDKFDKCSLKSTPECIAELKERYQAAGNPFNMSPKYWLSIRFNDDLPDALLLELVTSSYTLVRTSLPKKQQDQLAQAGPLGKP</sequence>
<keyword evidence="1" id="KW-0238">DNA-binding</keyword>
<dbReference type="Gene3D" id="3.90.1150.30">
    <property type="match status" value="1"/>
</dbReference>
<evidence type="ECO:0000313" key="2">
    <source>
        <dbReference type="Proteomes" id="UP000664369"/>
    </source>
</evidence>
<dbReference type="InterPro" id="IPR038056">
    <property type="entry name" value="YjbR-like_sf"/>
</dbReference>
<comment type="caution">
    <text evidence="1">The sequence shown here is derived from an EMBL/GenBank/DDBJ whole genome shotgun (WGS) entry which is preliminary data.</text>
</comment>
<dbReference type="PANTHER" id="PTHR35145:SF1">
    <property type="entry name" value="CYTOPLASMIC PROTEIN"/>
    <property type="match status" value="1"/>
</dbReference>
<dbReference type="InterPro" id="IPR007351">
    <property type="entry name" value="YjbR"/>
</dbReference>
<dbReference type="EMBL" id="JAGETZ010000004">
    <property type="protein sequence ID" value="MBO2009586.1"/>
    <property type="molecule type" value="Genomic_DNA"/>
</dbReference>
<gene>
    <name evidence="1" type="ORF">J4E00_11030</name>
</gene>
<dbReference type="GO" id="GO:0003677">
    <property type="term" value="F:DNA binding"/>
    <property type="evidence" value="ECO:0007669"/>
    <property type="project" value="UniProtKB-KW"/>
</dbReference>
<dbReference type="Proteomes" id="UP000664369">
    <property type="component" value="Unassembled WGS sequence"/>
</dbReference>
<dbReference type="PANTHER" id="PTHR35145">
    <property type="entry name" value="CYTOPLASMIC PROTEIN-RELATED"/>
    <property type="match status" value="1"/>
</dbReference>
<keyword evidence="2" id="KW-1185">Reference proteome</keyword>
<reference evidence="1 2" key="1">
    <citation type="submission" date="2021-03" db="EMBL/GenBank/DDBJ databases">
        <authorList>
            <person name="Kim M.K."/>
        </authorList>
    </citation>
    <scope>NUCLEOTIDE SEQUENCE [LARGE SCALE GENOMIC DNA]</scope>
    <source>
        <strain evidence="1 2">BT442</strain>
    </source>
</reference>
<protein>
    <submittedName>
        <fullName evidence="1">MmcQ/YjbR family DNA-binding protein</fullName>
    </submittedName>
</protein>
<dbReference type="RefSeq" id="WP_208175212.1">
    <property type="nucleotide sequence ID" value="NZ_JAGETZ010000004.1"/>
</dbReference>
<dbReference type="Pfam" id="PF04237">
    <property type="entry name" value="YjbR"/>
    <property type="match status" value="1"/>
</dbReference>
<organism evidence="1 2">
    <name type="scientific">Hymenobacter negativus</name>
    <dbReference type="NCBI Taxonomy" id="2795026"/>
    <lineage>
        <taxon>Bacteria</taxon>
        <taxon>Pseudomonadati</taxon>
        <taxon>Bacteroidota</taxon>
        <taxon>Cytophagia</taxon>
        <taxon>Cytophagales</taxon>
        <taxon>Hymenobacteraceae</taxon>
        <taxon>Hymenobacter</taxon>
    </lineage>
</organism>